<dbReference type="PANTHER" id="PTHR11067">
    <property type="entry name" value="INOSINE TRIPHOSPHATE PYROPHOSPHATASE/HAM1 PROTEIN"/>
    <property type="match status" value="1"/>
</dbReference>
<evidence type="ECO:0000256" key="1">
    <source>
        <dbReference type="ARBA" id="ARBA00004496"/>
    </source>
</evidence>
<accession>A0AAW1PFI7</accession>
<evidence type="ECO:0000256" key="3">
    <source>
        <dbReference type="ARBA" id="ARBA00022490"/>
    </source>
</evidence>
<feature type="binding site" evidence="13">
    <location>
        <position position="161"/>
    </location>
    <ligand>
        <name>Mg(2+)</name>
        <dbReference type="ChEBI" id="CHEBI:18420"/>
    </ligand>
</feature>
<evidence type="ECO:0000256" key="4">
    <source>
        <dbReference type="ARBA" id="ARBA00022723"/>
    </source>
</evidence>
<keyword evidence="8 13" id="KW-0546">Nucleotide metabolism</keyword>
<keyword evidence="4 13" id="KW-0479">Metal-binding</keyword>
<dbReference type="GO" id="GO:0009117">
    <property type="term" value="P:nucleotide metabolic process"/>
    <property type="evidence" value="ECO:0007669"/>
    <property type="project" value="UniProtKB-KW"/>
</dbReference>
<feature type="binding site" evidence="13">
    <location>
        <begin position="237"/>
        <end position="240"/>
    </location>
    <ligand>
        <name>ITP</name>
        <dbReference type="ChEBI" id="CHEBI:61402"/>
    </ligand>
</feature>
<comment type="subunit">
    <text evidence="13">Homodimer.</text>
</comment>
<feature type="binding site" evidence="13">
    <location>
        <begin position="265"/>
        <end position="266"/>
    </location>
    <ligand>
        <name>ITP</name>
        <dbReference type="ChEBI" id="CHEBI:61402"/>
    </ligand>
</feature>
<keyword evidence="7 13" id="KW-0460">Magnesium</keyword>
<dbReference type="GO" id="GO:0009204">
    <property type="term" value="P:deoxyribonucleoside triphosphate catabolic process"/>
    <property type="evidence" value="ECO:0007669"/>
    <property type="project" value="UniProtKB-UniRule"/>
</dbReference>
<comment type="catalytic activity">
    <reaction evidence="13">
        <text>XTP + H2O = XMP + diphosphate + H(+)</text>
        <dbReference type="Rhea" id="RHEA:28610"/>
        <dbReference type="ChEBI" id="CHEBI:15377"/>
        <dbReference type="ChEBI" id="CHEBI:15378"/>
        <dbReference type="ChEBI" id="CHEBI:33019"/>
        <dbReference type="ChEBI" id="CHEBI:57464"/>
        <dbReference type="ChEBI" id="CHEBI:61314"/>
        <dbReference type="EC" id="3.6.1.66"/>
    </reaction>
</comment>
<dbReference type="AlphaFoldDB" id="A0AAW1PFI7"/>
<dbReference type="CDD" id="cd00515">
    <property type="entry name" value="HAM1"/>
    <property type="match status" value="1"/>
</dbReference>
<dbReference type="InterPro" id="IPR027502">
    <property type="entry name" value="ITPase"/>
</dbReference>
<comment type="catalytic activity">
    <reaction evidence="10">
        <text>ITP + H2O = IMP + diphosphate + H(+)</text>
        <dbReference type="Rhea" id="RHEA:29399"/>
        <dbReference type="ChEBI" id="CHEBI:15377"/>
        <dbReference type="ChEBI" id="CHEBI:15378"/>
        <dbReference type="ChEBI" id="CHEBI:33019"/>
        <dbReference type="ChEBI" id="CHEBI:58053"/>
        <dbReference type="ChEBI" id="CHEBI:61402"/>
        <dbReference type="EC" id="3.6.1.66"/>
    </reaction>
    <physiologicalReaction direction="left-to-right" evidence="10">
        <dbReference type="Rhea" id="RHEA:29400"/>
    </physiologicalReaction>
</comment>
<keyword evidence="5 13" id="KW-0547">Nucleotide-binding</keyword>
<evidence type="ECO:0000256" key="6">
    <source>
        <dbReference type="ARBA" id="ARBA00022801"/>
    </source>
</evidence>
<comment type="catalytic activity">
    <reaction evidence="12">
        <text>N(6)-hydroxy-dATP + H2O = N(6)-hydroxy-dAMP + diphosphate + H(+)</text>
        <dbReference type="Rhea" id="RHEA:83971"/>
        <dbReference type="ChEBI" id="CHEBI:15377"/>
        <dbReference type="ChEBI" id="CHEBI:15378"/>
        <dbReference type="ChEBI" id="CHEBI:33019"/>
        <dbReference type="ChEBI" id="CHEBI:233529"/>
        <dbReference type="ChEBI" id="CHEBI:233530"/>
    </reaction>
    <physiologicalReaction direction="left-to-right" evidence="12">
        <dbReference type="Rhea" id="RHEA:83972"/>
    </physiologicalReaction>
</comment>
<dbReference type="Proteomes" id="UP001465755">
    <property type="component" value="Unassembled WGS sequence"/>
</dbReference>
<dbReference type="GO" id="GO:0035870">
    <property type="term" value="F:dITP diphosphatase activity"/>
    <property type="evidence" value="ECO:0007669"/>
    <property type="project" value="UniProtKB-UniRule"/>
</dbReference>
<evidence type="ECO:0000313" key="14">
    <source>
        <dbReference type="EMBL" id="KAK9808116.1"/>
    </source>
</evidence>
<proteinExistence type="inferred from homology"/>
<dbReference type="GO" id="GO:0036222">
    <property type="term" value="F:XTP diphosphatase activity"/>
    <property type="evidence" value="ECO:0007669"/>
    <property type="project" value="UniProtKB-UniRule"/>
</dbReference>
<keyword evidence="3 13" id="KW-0963">Cytoplasm</keyword>
<dbReference type="Pfam" id="PF01725">
    <property type="entry name" value="Ham1p_like"/>
    <property type="match status" value="1"/>
</dbReference>
<comment type="caution">
    <text evidence="14">The sequence shown here is derived from an EMBL/GenBank/DDBJ whole genome shotgun (WGS) entry which is preliminary data.</text>
</comment>
<keyword evidence="13" id="KW-0464">Manganese</keyword>
<evidence type="ECO:0000256" key="5">
    <source>
        <dbReference type="ARBA" id="ARBA00022741"/>
    </source>
</evidence>
<protein>
    <recommendedName>
        <fullName evidence="13">Inosine triphosphate pyrophosphatase</fullName>
        <shortName evidence="13">ITPase</shortName>
        <shortName evidence="13">Inosine triphosphatase</shortName>
        <ecNumber evidence="13">3.6.1.66</ecNumber>
    </recommendedName>
    <alternativeName>
        <fullName evidence="13">Non-canonical purine NTP pyrophosphatase</fullName>
    </alternativeName>
    <alternativeName>
        <fullName evidence="13">Non-standard purine NTP pyrophosphatase</fullName>
    </alternativeName>
    <alternativeName>
        <fullName evidence="13">Nucleoside-triphosphate diphosphatase</fullName>
    </alternativeName>
    <alternativeName>
        <fullName evidence="13">Nucleoside-triphosphate pyrophosphatase</fullName>
        <shortName evidence="13">NTPase</shortName>
    </alternativeName>
    <alternativeName>
        <fullName evidence="13">XTP/dITP diphosphatase</fullName>
    </alternativeName>
</protein>
<dbReference type="PANTHER" id="PTHR11067:SF9">
    <property type="entry name" value="INOSINE TRIPHOSPHATE PYROPHOSPHATASE"/>
    <property type="match status" value="1"/>
</dbReference>
<evidence type="ECO:0000256" key="7">
    <source>
        <dbReference type="ARBA" id="ARBA00022842"/>
    </source>
</evidence>
<evidence type="ECO:0000256" key="11">
    <source>
        <dbReference type="ARBA" id="ARBA00093255"/>
    </source>
</evidence>
<organism evidence="14 15">
    <name type="scientific">Symbiochloris irregularis</name>
    <dbReference type="NCBI Taxonomy" id="706552"/>
    <lineage>
        <taxon>Eukaryota</taxon>
        <taxon>Viridiplantae</taxon>
        <taxon>Chlorophyta</taxon>
        <taxon>core chlorophytes</taxon>
        <taxon>Trebouxiophyceae</taxon>
        <taxon>Trebouxiales</taxon>
        <taxon>Trebouxiaceae</taxon>
        <taxon>Symbiochloris</taxon>
    </lineage>
</organism>
<evidence type="ECO:0000256" key="12">
    <source>
        <dbReference type="ARBA" id="ARBA00093271"/>
    </source>
</evidence>
<keyword evidence="6 13" id="KW-0378">Hydrolase</keyword>
<feature type="binding site" evidence="13">
    <location>
        <position position="260"/>
    </location>
    <ligand>
        <name>ITP</name>
        <dbReference type="ChEBI" id="CHEBI:61402"/>
    </ligand>
</feature>
<comment type="similarity">
    <text evidence="2 13">Belongs to the HAM1 NTPase family.</text>
</comment>
<comment type="function">
    <text evidence="13">Pyrophosphatase that hydrolyzes non-canonical purine nucleotides such as inosine triphosphate (ITP), deoxyinosine triphosphate (dITP) or xanthosine 5'-triphosphate (XTP) to their respective monophosphate derivatives. The enzyme does not distinguish between the deoxy- and ribose forms. Probably excludes non-canonical purines from RNA and DNA precursor pools, thus preventing their incorporation into RNA and DNA and avoiding chromosomal lesions.</text>
</comment>
<comment type="subcellular location">
    <subcellularLocation>
        <location evidence="1 13">Cytoplasm</location>
    </subcellularLocation>
</comment>
<evidence type="ECO:0000313" key="15">
    <source>
        <dbReference type="Proteomes" id="UP001465755"/>
    </source>
</evidence>
<dbReference type="EC" id="3.6.1.66" evidence="13"/>
<evidence type="ECO:0000256" key="13">
    <source>
        <dbReference type="HAMAP-Rule" id="MF_03148"/>
    </source>
</evidence>
<evidence type="ECO:0000256" key="8">
    <source>
        <dbReference type="ARBA" id="ARBA00023080"/>
    </source>
</evidence>
<feature type="binding site" evidence="13">
    <location>
        <position position="133"/>
    </location>
    <ligand>
        <name>Mg(2+)</name>
        <dbReference type="ChEBI" id="CHEBI:18420"/>
    </ligand>
</feature>
<name>A0AAW1PFI7_9CHLO</name>
<feature type="binding site" evidence="13">
    <location>
        <position position="145"/>
    </location>
    <ligand>
        <name>ITP</name>
        <dbReference type="ChEBI" id="CHEBI:61402"/>
    </ligand>
</feature>
<dbReference type="EMBL" id="JALJOQ010000027">
    <property type="protein sequence ID" value="KAK9808116.1"/>
    <property type="molecule type" value="Genomic_DNA"/>
</dbReference>
<feature type="binding site" evidence="13">
    <location>
        <begin position="101"/>
        <end position="106"/>
    </location>
    <ligand>
        <name>ITP</name>
        <dbReference type="ChEBI" id="CHEBI:61402"/>
    </ligand>
</feature>
<dbReference type="GO" id="GO:0000166">
    <property type="term" value="F:nucleotide binding"/>
    <property type="evidence" value="ECO:0007669"/>
    <property type="project" value="UniProtKB-KW"/>
</dbReference>
<dbReference type="GO" id="GO:0036220">
    <property type="term" value="F:ITP diphosphatase activity"/>
    <property type="evidence" value="ECO:0007669"/>
    <property type="project" value="UniProtKB-UniRule"/>
</dbReference>
<dbReference type="FunFam" id="3.90.950.10:FF:000003">
    <property type="entry name" value="Inosine triphosphate pyrophosphatase"/>
    <property type="match status" value="1"/>
</dbReference>
<gene>
    <name evidence="14" type="ORF">WJX73_008079</name>
</gene>
<dbReference type="GO" id="GO:0005737">
    <property type="term" value="C:cytoplasm"/>
    <property type="evidence" value="ECO:0007669"/>
    <property type="project" value="UniProtKB-SubCell"/>
</dbReference>
<evidence type="ECO:0000256" key="10">
    <source>
        <dbReference type="ARBA" id="ARBA00093218"/>
    </source>
</evidence>
<dbReference type="InterPro" id="IPR002637">
    <property type="entry name" value="RdgB/HAM1"/>
</dbReference>
<evidence type="ECO:0000256" key="2">
    <source>
        <dbReference type="ARBA" id="ARBA00008023"/>
    </source>
</evidence>
<comment type="function">
    <text evidence="9">Pyrophosphatase that hydrolyzes the non-canonical purine nucleotides inosine triphosphate (ITP), deoxyinosine triphosphate (dITP) as well as 2'-deoxy-N-6-hydroxylaminopurine triphosphate (dHAPTP) and xanthosine 5'-triphosphate (XTP) to their respective monophosphate derivatives. The enzyme does not distinguish between the deoxy- and ribose forms. Probably excludes non-canonical purines from RNA and DNA precursor pools, thus preventing their incorporation into RNA and DNA and avoiding chromosomal lesions.</text>
</comment>
<comment type="catalytic activity">
    <reaction evidence="11">
        <text>dITP + H2O = dIMP + diphosphate + H(+)</text>
        <dbReference type="Rhea" id="RHEA:28342"/>
        <dbReference type="ChEBI" id="CHEBI:15377"/>
        <dbReference type="ChEBI" id="CHEBI:15378"/>
        <dbReference type="ChEBI" id="CHEBI:33019"/>
        <dbReference type="ChEBI" id="CHEBI:61194"/>
        <dbReference type="ChEBI" id="CHEBI:61382"/>
        <dbReference type="EC" id="3.6.1.66"/>
    </reaction>
    <physiologicalReaction direction="left-to-right" evidence="11">
        <dbReference type="Rhea" id="RHEA:28343"/>
    </physiologicalReaction>
</comment>
<reference evidence="14 15" key="1">
    <citation type="journal article" date="2024" name="Nat. Commun.">
        <title>Phylogenomics reveals the evolutionary origins of lichenization in chlorophyte algae.</title>
        <authorList>
            <person name="Puginier C."/>
            <person name="Libourel C."/>
            <person name="Otte J."/>
            <person name="Skaloud P."/>
            <person name="Haon M."/>
            <person name="Grisel S."/>
            <person name="Petersen M."/>
            <person name="Berrin J.G."/>
            <person name="Delaux P.M."/>
            <person name="Dal Grande F."/>
            <person name="Keller J."/>
        </authorList>
    </citation>
    <scope>NUCLEOTIDE SEQUENCE [LARGE SCALE GENOMIC DNA]</scope>
    <source>
        <strain evidence="14 15">SAG 2036</strain>
    </source>
</reference>
<dbReference type="InterPro" id="IPR029001">
    <property type="entry name" value="ITPase-like_fam"/>
</dbReference>
<dbReference type="SUPFAM" id="SSF52972">
    <property type="entry name" value="ITPase-like"/>
    <property type="match status" value="1"/>
</dbReference>
<dbReference type="GO" id="GO:0046872">
    <property type="term" value="F:metal ion binding"/>
    <property type="evidence" value="ECO:0007669"/>
    <property type="project" value="UniProtKB-KW"/>
</dbReference>
<feature type="binding site" evidence="13">
    <location>
        <begin position="161"/>
        <end position="162"/>
    </location>
    <ligand>
        <name>ITP</name>
        <dbReference type="ChEBI" id="CHEBI:61402"/>
    </ligand>
</feature>
<dbReference type="HAMAP" id="MF_03148">
    <property type="entry name" value="HAM1_NTPase"/>
    <property type="match status" value="1"/>
</dbReference>
<keyword evidence="15" id="KW-1185">Reference proteome</keyword>
<evidence type="ECO:0000256" key="9">
    <source>
        <dbReference type="ARBA" id="ARBA00054940"/>
    </source>
</evidence>
<sequence length="284" mass="31421">MSVKLPTAASNRYTFASHSGAQHSAERVLLGATSLRVLFPAGSRKLVRAAADRTPASRAFTDSSLNHISHILPVVYPHPLTPLHKEHRKRVRDMRQIFFATGNQNKLKETVAILDSGHHLPFAIKSVNLDLPELQGEDTDIAKEKCRIAASKVEGAVMVEDTSLCFNAYKGLPGPYIKWFLGRIGHEGLNNMLAAYEDKSAYAQCIFAFTPGPGVEPEVFVGRTEGKIVPARGDAVFGWDPIFQPDGFDVTYSEMDKATKNTISHRFRALQKLRDYLMTLPEDG</sequence>
<comment type="cofactor">
    <cofactor evidence="13">
        <name>Mg(2+)</name>
        <dbReference type="ChEBI" id="CHEBI:18420"/>
    </cofactor>
    <cofactor evidence="13">
        <name>Mn(2+)</name>
        <dbReference type="ChEBI" id="CHEBI:29035"/>
    </cofactor>
    <text evidence="13">Binds 1 divalent metal cation per subunit; can use either Mg(2+) or Mn(2+).</text>
</comment>
<dbReference type="Gene3D" id="3.90.950.10">
    <property type="match status" value="1"/>
</dbReference>